<protein>
    <submittedName>
        <fullName evidence="1">Uncharacterized protein</fullName>
    </submittedName>
</protein>
<reference evidence="1 2" key="1">
    <citation type="submission" date="2015-11" db="EMBL/GenBank/DDBJ databases">
        <title>Genomic analysis of 38 Legionella species identifies large and diverse effector repertoires.</title>
        <authorList>
            <person name="Burstein D."/>
            <person name="Amaro F."/>
            <person name="Zusman T."/>
            <person name="Lifshitz Z."/>
            <person name="Cohen O."/>
            <person name="Gilbert J.A."/>
            <person name="Pupko T."/>
            <person name="Shuman H.A."/>
            <person name="Segal G."/>
        </authorList>
    </citation>
    <scope>NUCLEOTIDE SEQUENCE [LARGE SCALE GENOMIC DNA]</scope>
    <source>
        <strain evidence="1 2">WIGA</strain>
    </source>
</reference>
<dbReference type="RefSeq" id="WP_058458028.1">
    <property type="nucleotide sequence ID" value="NZ_CAAAIY010000003.1"/>
</dbReference>
<proteinExistence type="predicted"/>
<organism evidence="1 2">
    <name type="scientific">Legionella bozemanae</name>
    <name type="common">Fluoribacter bozemanae</name>
    <dbReference type="NCBI Taxonomy" id="447"/>
    <lineage>
        <taxon>Bacteria</taxon>
        <taxon>Pseudomonadati</taxon>
        <taxon>Pseudomonadota</taxon>
        <taxon>Gammaproteobacteria</taxon>
        <taxon>Legionellales</taxon>
        <taxon>Legionellaceae</taxon>
        <taxon>Legionella</taxon>
    </lineage>
</organism>
<keyword evidence="2" id="KW-1185">Reference proteome</keyword>
<dbReference type="PATRIC" id="fig|447.4.peg.359"/>
<name>A0A0W0S1U7_LEGBO</name>
<comment type="caution">
    <text evidence="1">The sequence shown here is derived from an EMBL/GenBank/DDBJ whole genome shotgun (WGS) entry which is preliminary data.</text>
</comment>
<evidence type="ECO:0000313" key="2">
    <source>
        <dbReference type="Proteomes" id="UP000054695"/>
    </source>
</evidence>
<accession>A0A0W0S1U7</accession>
<gene>
    <name evidence="1" type="ORF">Lboz_0331</name>
</gene>
<dbReference type="EMBL" id="LNXU01000002">
    <property type="protein sequence ID" value="KTC77378.1"/>
    <property type="molecule type" value="Genomic_DNA"/>
</dbReference>
<dbReference type="OrthoDB" id="9892641at2"/>
<sequence length="321" mass="36849">MHKAAERAQETDLVSRVGTNRSKQIIGKTVAVAPEVYHCNVALIKITNSEGRNETFMVHLNPKRITCPGEYQHENGYVLWLDQYSGNPEPSDKAYYEAIKSLKPGDKVDIKMFRGSISFDDSTEIERLKNKLTQMNVQHDINIIQVPSSTTSYNLAYSPAEDKVLIWRGHQRIKDKFLEISHIFSKNPLLQEKGITSFKNRFIDYYQSLHAAGFTQEAAAKKAIEKYISVRESWLENKLPFRGGLKLFFNKGQTQINLGIARKLIQDVSNIESLDTDKLSNRHLKELITVINNDKKDYLELKETLSSEYKDKEHSLNLEII</sequence>
<dbReference type="STRING" id="447.Lboz_0331"/>
<dbReference type="Proteomes" id="UP000054695">
    <property type="component" value="Unassembled WGS sequence"/>
</dbReference>
<dbReference type="AlphaFoldDB" id="A0A0W0S1U7"/>
<evidence type="ECO:0000313" key="1">
    <source>
        <dbReference type="EMBL" id="KTC77378.1"/>
    </source>
</evidence>